<dbReference type="PANTHER" id="PTHR17985:SF8">
    <property type="entry name" value="TRANSPORT AND GOLGI ORGANIZATION PROTEIN 2 HOMOLOG"/>
    <property type="match status" value="1"/>
</dbReference>
<keyword evidence="2" id="KW-1185">Reference proteome</keyword>
<proteinExistence type="predicted"/>
<protein>
    <submittedName>
        <fullName evidence="1">NRDE family protein</fullName>
    </submittedName>
</protein>
<name>A0ABR8UFD3_9GAMM</name>
<sequence>MCLIALAWRQHPRWPLVIAANRDELHARPTASAAPDPDAPAVYGGRDLLQGGGWLQASGRARLAAVTNVRNGHAAGAYPRSRGWLVRDFVRGDLSAAAFAAGPAAANGHGPFNALFWDGASLVHASNHPGAGHAAVAPGIHAMSNGAFDAPWPKSMAATRALDDWLRSMAGLADPPQAIDAYEPLFGALADTTVAPDAVLPDTGVGLELERMLSPPFVRGESYGTRCSTLVVVAPDSAVFVERRFGPAGRALGDSLALVPLDSTLSIPGMQEHAG</sequence>
<gene>
    <name evidence="1" type="ORF">H9645_01685</name>
</gene>
<dbReference type="Pfam" id="PF05742">
    <property type="entry name" value="TANGO2"/>
    <property type="match status" value="1"/>
</dbReference>
<comment type="caution">
    <text evidence="1">The sequence shown here is derived from an EMBL/GenBank/DDBJ whole genome shotgun (WGS) entry which is preliminary data.</text>
</comment>
<dbReference type="InterPro" id="IPR008551">
    <property type="entry name" value="TANGO2"/>
</dbReference>
<dbReference type="EMBL" id="JACSQJ010000001">
    <property type="protein sequence ID" value="MBD7986738.1"/>
    <property type="molecule type" value="Genomic_DNA"/>
</dbReference>
<accession>A0ABR8UFD3</accession>
<evidence type="ECO:0000313" key="1">
    <source>
        <dbReference type="EMBL" id="MBD7986738.1"/>
    </source>
</evidence>
<evidence type="ECO:0000313" key="2">
    <source>
        <dbReference type="Proteomes" id="UP000647183"/>
    </source>
</evidence>
<dbReference type="RefSeq" id="WP_191727996.1">
    <property type="nucleotide sequence ID" value="NZ_JACSQJ010000001.1"/>
</dbReference>
<organism evidence="1 2">
    <name type="scientific">Luteimonas colneyensis</name>
    <dbReference type="NCBI Taxonomy" id="2762230"/>
    <lineage>
        <taxon>Bacteria</taxon>
        <taxon>Pseudomonadati</taxon>
        <taxon>Pseudomonadota</taxon>
        <taxon>Gammaproteobacteria</taxon>
        <taxon>Lysobacterales</taxon>
        <taxon>Lysobacteraceae</taxon>
        <taxon>Luteimonas</taxon>
    </lineage>
</organism>
<reference evidence="1 2" key="1">
    <citation type="submission" date="2020-08" db="EMBL/GenBank/DDBJ databases">
        <title>A Genomic Blueprint of the Chicken Gut Microbiome.</title>
        <authorList>
            <person name="Gilroy R."/>
            <person name="Ravi A."/>
            <person name="Getino M."/>
            <person name="Pursley I."/>
            <person name="Horton D.L."/>
            <person name="Alikhan N.-F."/>
            <person name="Baker D."/>
            <person name="Gharbi K."/>
            <person name="Hall N."/>
            <person name="Watson M."/>
            <person name="Adriaenssens E.M."/>
            <person name="Foster-Nyarko E."/>
            <person name="Jarju S."/>
            <person name="Secka A."/>
            <person name="Antonio M."/>
            <person name="Oren A."/>
            <person name="Chaudhuri R."/>
            <person name="La Ragione R.M."/>
            <person name="Hildebrand F."/>
            <person name="Pallen M.J."/>
        </authorList>
    </citation>
    <scope>NUCLEOTIDE SEQUENCE [LARGE SCALE GENOMIC DNA]</scope>
    <source>
        <strain evidence="1 2">Sa2BVA3</strain>
    </source>
</reference>
<dbReference type="Proteomes" id="UP000647183">
    <property type="component" value="Unassembled WGS sequence"/>
</dbReference>
<dbReference type="PANTHER" id="PTHR17985">
    <property type="entry name" value="SER/THR-RICH PROTEIN T10 IN DGCR REGION"/>
    <property type="match status" value="1"/>
</dbReference>